<dbReference type="InterPro" id="IPR011763">
    <property type="entry name" value="COA_CT_C"/>
</dbReference>
<dbReference type="Proteomes" id="UP000550354">
    <property type="component" value="Unassembled WGS sequence"/>
</dbReference>
<dbReference type="PANTHER" id="PTHR43842">
    <property type="entry name" value="PROPIONYL-COA CARBOXYLASE BETA CHAIN"/>
    <property type="match status" value="1"/>
</dbReference>
<dbReference type="InterPro" id="IPR051047">
    <property type="entry name" value="AccD/PCCB"/>
</dbReference>
<proteinExistence type="predicted"/>
<accession>A0A838XMG0</accession>
<dbReference type="Pfam" id="PF01039">
    <property type="entry name" value="Carboxyl_trans"/>
    <property type="match status" value="1"/>
</dbReference>
<keyword evidence="4" id="KW-1185">Reference proteome</keyword>
<feature type="domain" description="CoA carboxyltransferase C-terminal" evidence="2">
    <location>
        <begin position="288"/>
        <end position="537"/>
    </location>
</feature>
<name>A0A838XMG0_9ACTN</name>
<dbReference type="PROSITE" id="PS50980">
    <property type="entry name" value="COA_CT_NTER"/>
    <property type="match status" value="1"/>
</dbReference>
<dbReference type="SUPFAM" id="SSF52096">
    <property type="entry name" value="ClpP/crotonase"/>
    <property type="match status" value="2"/>
</dbReference>
<dbReference type="Gene3D" id="3.90.226.10">
    <property type="entry name" value="2-enoyl-CoA Hydratase, Chain A, domain 1"/>
    <property type="match status" value="2"/>
</dbReference>
<dbReference type="AlphaFoldDB" id="A0A838XMG0"/>
<dbReference type="GO" id="GO:0004658">
    <property type="term" value="F:propionyl-CoA carboxylase activity"/>
    <property type="evidence" value="ECO:0007669"/>
    <property type="project" value="TreeGrafter"/>
</dbReference>
<gene>
    <name evidence="3" type="ORF">H1W00_06075</name>
</gene>
<dbReference type="PANTHER" id="PTHR43842:SF2">
    <property type="entry name" value="PROPIONYL-COA CARBOXYLASE BETA CHAIN, MITOCHONDRIAL"/>
    <property type="match status" value="1"/>
</dbReference>
<evidence type="ECO:0000259" key="1">
    <source>
        <dbReference type="PROSITE" id="PS50980"/>
    </source>
</evidence>
<dbReference type="GO" id="GO:0016740">
    <property type="term" value="F:transferase activity"/>
    <property type="evidence" value="ECO:0007669"/>
    <property type="project" value="UniProtKB-KW"/>
</dbReference>
<dbReference type="EMBL" id="JACEOG010000001">
    <property type="protein sequence ID" value="MBA4608040.1"/>
    <property type="molecule type" value="Genomic_DNA"/>
</dbReference>
<keyword evidence="3" id="KW-0808">Transferase</keyword>
<dbReference type="InterPro" id="IPR034733">
    <property type="entry name" value="AcCoA_carboxyl_beta"/>
</dbReference>
<sequence length="537" mass="57597">MLRSSENQVGSPASPIKGAAVSHVWSDEIDEISRRQHFAELLGGEDKIRRQHENGRSTVRERIVDLLDDGSFEEVGALAGFATRADDGSTVSVMPANFVFGLGEIDGRRVALGADDFTIRGGAADASIMAKQVDSERMAGALRAPLVRLVEGTGGGGSVRMIEDAGYTYVPANPGWDALVDNLSLVPVVAACMGPVAGLGAGRVAMSHFSVLIEGISQMFVAGPPVVKHATGETLDKEQLGGSEVHRRSGAIDRIVPDEKAALQAVRDFLSYLPSSVHDVPPVIAGIEPTTSSEGLADVVPRNRRQPYRLRTILDAIFDGGSNFEYAGYGASVYTGLARLDGHPVGVVATDPYKGATMTPNGADALTRLIDLCETFHLPIVSLTDQSGMQIGLAAEKSASIRRGARAVVAAYQARVPMAEIIVRRVFGVGGAGQINRHRFNRQWAWPSGDWGSLPVEGGVEAAYRADLEASDDPAAMMQEIHDRLEVARSPFRTAERYGVQDLIDPRRSRELLTRWVRDAYRVVPEQVGPPSFGTRP</sequence>
<reference evidence="3 4" key="1">
    <citation type="submission" date="2020-07" db="EMBL/GenBank/DDBJ databases">
        <title>Draft genome and description of Aeromicrobium phoceense strain Marseille-Q0843 isolated from healthy skin swab.</title>
        <authorList>
            <person name="Boxberger M."/>
            <person name="La Scola B."/>
        </authorList>
    </citation>
    <scope>NUCLEOTIDE SEQUENCE [LARGE SCALE GENOMIC DNA]</scope>
    <source>
        <strain evidence="3 4">Marseille-Q0843</strain>
    </source>
</reference>
<comment type="caution">
    <text evidence="3">The sequence shown here is derived from an EMBL/GenBank/DDBJ whole genome shotgun (WGS) entry which is preliminary data.</text>
</comment>
<evidence type="ECO:0000259" key="2">
    <source>
        <dbReference type="PROSITE" id="PS50989"/>
    </source>
</evidence>
<protein>
    <submittedName>
        <fullName evidence="3">Methylmalonyl-CoA carboxyltransferase</fullName>
    </submittedName>
</protein>
<dbReference type="InterPro" id="IPR029045">
    <property type="entry name" value="ClpP/crotonase-like_dom_sf"/>
</dbReference>
<dbReference type="InterPro" id="IPR011762">
    <property type="entry name" value="COA_CT_N"/>
</dbReference>
<feature type="domain" description="CoA carboxyltransferase N-terminal" evidence="1">
    <location>
        <begin position="25"/>
        <end position="285"/>
    </location>
</feature>
<organism evidence="3 4">
    <name type="scientific">Aeromicrobium phoceense</name>
    <dbReference type="NCBI Taxonomy" id="2754045"/>
    <lineage>
        <taxon>Bacteria</taxon>
        <taxon>Bacillati</taxon>
        <taxon>Actinomycetota</taxon>
        <taxon>Actinomycetes</taxon>
        <taxon>Propionibacteriales</taxon>
        <taxon>Nocardioidaceae</taxon>
        <taxon>Aeromicrobium</taxon>
    </lineage>
</organism>
<evidence type="ECO:0000313" key="4">
    <source>
        <dbReference type="Proteomes" id="UP000550354"/>
    </source>
</evidence>
<evidence type="ECO:0000313" key="3">
    <source>
        <dbReference type="EMBL" id="MBA4608040.1"/>
    </source>
</evidence>
<dbReference type="PROSITE" id="PS50989">
    <property type="entry name" value="COA_CT_CTER"/>
    <property type="match status" value="1"/>
</dbReference>